<proteinExistence type="predicted"/>
<sequence length="305" mass="33144">MDGGQGPGAAEEPARRERCRRPGALPGAGGGRDVPGGPRRPAGRHVIPRGRSEIALWLERILRDDRIDVEDPLEAARSIAASPEAVALPAADDRGRLVLQAAELRRRAAGLDALRAVVEGPRALERDLQRALEGQHWIFGGRFVGEAAHRRPVPGDEVDIPLIRGDGSPHIVELKRSMSLAGPLVERHRNAWVPAAQVTEAVGEAVNYLVGLDENRARVRAEFGIETRRAGALVLIGHPAGQPDVPEAEITEALRTFHTHLGRVEVLTYQELLDSAHRALVDPAEPVEAEERRAQDRPCPALFSR</sequence>
<feature type="domain" description="Shedu protein SduA C-terminal" evidence="2">
    <location>
        <begin position="125"/>
        <end position="273"/>
    </location>
</feature>
<gene>
    <name evidence="3" type="ORF">WKI71_35205</name>
</gene>
<dbReference type="EMBL" id="JBBKAK010000001">
    <property type="protein sequence ID" value="MEJ8671700.1"/>
    <property type="molecule type" value="Genomic_DNA"/>
</dbReference>
<feature type="region of interest" description="Disordered" evidence="1">
    <location>
        <begin position="284"/>
        <end position="305"/>
    </location>
</feature>
<accession>A0ABU8US21</accession>
<dbReference type="Proteomes" id="UP001376459">
    <property type="component" value="Unassembled WGS sequence"/>
</dbReference>
<name>A0ABU8US21_9ACTN</name>
<evidence type="ECO:0000313" key="4">
    <source>
        <dbReference type="Proteomes" id="UP001376459"/>
    </source>
</evidence>
<dbReference type="InterPro" id="IPR025359">
    <property type="entry name" value="SduA_C"/>
</dbReference>
<comment type="caution">
    <text evidence="3">The sequence shown here is derived from an EMBL/GenBank/DDBJ whole genome shotgun (WGS) entry which is preliminary data.</text>
</comment>
<feature type="region of interest" description="Disordered" evidence="1">
    <location>
        <begin position="1"/>
        <end position="45"/>
    </location>
</feature>
<reference evidence="3 4" key="1">
    <citation type="submission" date="2024-03" db="EMBL/GenBank/DDBJ databases">
        <title>Novel Streptomyces species of biotechnological and ecological value are a feature of Machair soil.</title>
        <authorList>
            <person name="Prole J.R."/>
            <person name="Goodfellow M."/>
            <person name="Allenby N."/>
            <person name="Ward A.C."/>
        </authorList>
    </citation>
    <scope>NUCLEOTIDE SEQUENCE [LARGE SCALE GENOMIC DNA]</scope>
    <source>
        <strain evidence="3 4">MS1.AVA.1</strain>
    </source>
</reference>
<evidence type="ECO:0000256" key="1">
    <source>
        <dbReference type="SAM" id="MobiDB-lite"/>
    </source>
</evidence>
<evidence type="ECO:0000313" key="3">
    <source>
        <dbReference type="EMBL" id="MEJ8671700.1"/>
    </source>
</evidence>
<evidence type="ECO:0000259" key="2">
    <source>
        <dbReference type="Pfam" id="PF14082"/>
    </source>
</evidence>
<keyword evidence="4" id="KW-1185">Reference proteome</keyword>
<dbReference type="Pfam" id="PF14082">
    <property type="entry name" value="SduA_C"/>
    <property type="match status" value="1"/>
</dbReference>
<organism evidence="3 4">
    <name type="scientific">Streptomyces machairae</name>
    <dbReference type="NCBI Taxonomy" id="3134109"/>
    <lineage>
        <taxon>Bacteria</taxon>
        <taxon>Bacillati</taxon>
        <taxon>Actinomycetota</taxon>
        <taxon>Actinomycetes</taxon>
        <taxon>Kitasatosporales</taxon>
        <taxon>Streptomycetaceae</taxon>
        <taxon>Streptomyces</taxon>
    </lineage>
</organism>
<protein>
    <submittedName>
        <fullName evidence="3">Shedu anti-phage system protein SduA domain-containing protein</fullName>
    </submittedName>
</protein>